<feature type="transmembrane region" description="Helical" evidence="5">
    <location>
        <begin position="228"/>
        <end position="248"/>
    </location>
</feature>
<evidence type="ECO:0000256" key="5">
    <source>
        <dbReference type="SAM" id="Phobius"/>
    </source>
</evidence>
<evidence type="ECO:0000256" key="3">
    <source>
        <dbReference type="ARBA" id="ARBA00022989"/>
    </source>
</evidence>
<comment type="subcellular location">
    <subcellularLocation>
        <location evidence="1">Membrane</location>
        <topology evidence="1">Multi-pass membrane protein</topology>
    </subcellularLocation>
</comment>
<evidence type="ECO:0000256" key="1">
    <source>
        <dbReference type="ARBA" id="ARBA00004141"/>
    </source>
</evidence>
<organism evidence="6 7">
    <name type="scientific">Aspergillus sclerotiicarbonarius (strain CBS 121057 / IBT 28362)</name>
    <dbReference type="NCBI Taxonomy" id="1448318"/>
    <lineage>
        <taxon>Eukaryota</taxon>
        <taxon>Fungi</taxon>
        <taxon>Dikarya</taxon>
        <taxon>Ascomycota</taxon>
        <taxon>Pezizomycotina</taxon>
        <taxon>Eurotiomycetes</taxon>
        <taxon>Eurotiomycetidae</taxon>
        <taxon>Eurotiales</taxon>
        <taxon>Aspergillaceae</taxon>
        <taxon>Aspergillus</taxon>
        <taxon>Aspergillus subgen. Circumdati</taxon>
    </lineage>
</organism>
<feature type="transmembrane region" description="Helical" evidence="5">
    <location>
        <begin position="194"/>
        <end position="213"/>
    </location>
</feature>
<keyword evidence="7" id="KW-1185">Reference proteome</keyword>
<sequence>MDYYNYTPSTAAAIIFLLLFGGTTGYHIWLLIRNRTWFFITFVIGGLFEVIGYAARTISATQNPAYTLLPFLIQTLLILLAPSLFAASIYMLLGRIIHLTDGDSRSIIRVRFLTIIFVCGDIVSFLVQVGGGGILSGAKSASQLSLGQKIIITGLVVQVVFFGLFVIVACVFHRRITARPTSTSLALTVPWKQYLNVLYVASGLVLVRCLYRVVEYADSSEAFKTNEAYVYVFDAVLMWIIEVVYVVYHPSRILAVQGKGEGDAVHLYTGM</sequence>
<feature type="transmembrane region" description="Helical" evidence="5">
    <location>
        <begin position="112"/>
        <end position="138"/>
    </location>
</feature>
<feature type="transmembrane region" description="Helical" evidence="5">
    <location>
        <begin position="150"/>
        <end position="173"/>
    </location>
</feature>
<feature type="transmembrane region" description="Helical" evidence="5">
    <location>
        <begin position="6"/>
        <end position="29"/>
    </location>
</feature>
<feature type="transmembrane region" description="Helical" evidence="5">
    <location>
        <begin position="36"/>
        <end position="55"/>
    </location>
</feature>
<dbReference type="Pfam" id="PF04479">
    <property type="entry name" value="RTA1"/>
    <property type="match status" value="1"/>
</dbReference>
<dbReference type="AlphaFoldDB" id="A0A319EFT1"/>
<evidence type="ECO:0000313" key="6">
    <source>
        <dbReference type="EMBL" id="PYI02614.1"/>
    </source>
</evidence>
<evidence type="ECO:0000256" key="4">
    <source>
        <dbReference type="ARBA" id="ARBA00023136"/>
    </source>
</evidence>
<evidence type="ECO:0000256" key="2">
    <source>
        <dbReference type="ARBA" id="ARBA00022692"/>
    </source>
</evidence>
<protein>
    <submittedName>
        <fullName evidence="6">RTA1 like protein</fullName>
    </submittedName>
</protein>
<dbReference type="EMBL" id="KZ826392">
    <property type="protein sequence ID" value="PYI02614.1"/>
    <property type="molecule type" value="Genomic_DNA"/>
</dbReference>
<dbReference type="PANTHER" id="PTHR31465:SF35">
    <property type="entry name" value="RTA1 DOMAIN PROTEIN-RELATED"/>
    <property type="match status" value="1"/>
</dbReference>
<dbReference type="VEuPathDB" id="FungiDB:BO78DRAFT_410507"/>
<evidence type="ECO:0000313" key="7">
    <source>
        <dbReference type="Proteomes" id="UP000248423"/>
    </source>
</evidence>
<keyword evidence="4 5" id="KW-0472">Membrane</keyword>
<keyword evidence="2 5" id="KW-0812">Transmembrane</keyword>
<gene>
    <name evidence="6" type="ORF">BO78DRAFT_410507</name>
</gene>
<accession>A0A319EFT1</accession>
<dbReference type="OrthoDB" id="3358017at2759"/>
<proteinExistence type="predicted"/>
<feature type="transmembrane region" description="Helical" evidence="5">
    <location>
        <begin position="67"/>
        <end position="92"/>
    </location>
</feature>
<name>A0A319EFT1_ASPSB</name>
<keyword evidence="3 5" id="KW-1133">Transmembrane helix</keyword>
<dbReference type="Proteomes" id="UP000248423">
    <property type="component" value="Unassembled WGS sequence"/>
</dbReference>
<dbReference type="STRING" id="1448318.A0A319EFT1"/>
<dbReference type="PANTHER" id="PTHR31465">
    <property type="entry name" value="PROTEIN RTA1-RELATED"/>
    <property type="match status" value="1"/>
</dbReference>
<dbReference type="GO" id="GO:0016020">
    <property type="term" value="C:membrane"/>
    <property type="evidence" value="ECO:0007669"/>
    <property type="project" value="UniProtKB-SubCell"/>
</dbReference>
<dbReference type="InterPro" id="IPR007568">
    <property type="entry name" value="RTA1"/>
</dbReference>
<reference evidence="6 7" key="1">
    <citation type="submission" date="2018-02" db="EMBL/GenBank/DDBJ databases">
        <title>The genomes of Aspergillus section Nigri reveals drivers in fungal speciation.</title>
        <authorList>
            <consortium name="DOE Joint Genome Institute"/>
            <person name="Vesth T.C."/>
            <person name="Nybo J."/>
            <person name="Theobald S."/>
            <person name="Brandl J."/>
            <person name="Frisvad J.C."/>
            <person name="Nielsen K.F."/>
            <person name="Lyhne E.K."/>
            <person name="Kogle M.E."/>
            <person name="Kuo A."/>
            <person name="Riley R."/>
            <person name="Clum A."/>
            <person name="Nolan M."/>
            <person name="Lipzen A."/>
            <person name="Salamov A."/>
            <person name="Henrissat B."/>
            <person name="Wiebenga A."/>
            <person name="De vries R.P."/>
            <person name="Grigoriev I.V."/>
            <person name="Mortensen U.H."/>
            <person name="Andersen M.R."/>
            <person name="Baker S.E."/>
        </authorList>
    </citation>
    <scope>NUCLEOTIDE SEQUENCE [LARGE SCALE GENOMIC DNA]</scope>
    <source>
        <strain evidence="6 7">CBS 121057</strain>
    </source>
</reference>